<dbReference type="Gene3D" id="3.30.920.30">
    <property type="entry name" value="Hypothetical protein"/>
    <property type="match status" value="1"/>
</dbReference>
<gene>
    <name evidence="2" type="ORF">ELAC_1789</name>
</gene>
<feature type="region of interest" description="Disordered" evidence="1">
    <location>
        <begin position="636"/>
        <end position="721"/>
    </location>
</feature>
<dbReference type="Proteomes" id="UP000220251">
    <property type="component" value="Unassembled WGS sequence"/>
</dbReference>
<protein>
    <submittedName>
        <fullName evidence="2">Uncharacterized protein</fullName>
    </submittedName>
</protein>
<proteinExistence type="predicted"/>
<accession>A0A0H5DTF3</accession>
<name>A0A0H5DTF3_9BACT</name>
<feature type="region of interest" description="Disordered" evidence="1">
    <location>
        <begin position="1"/>
        <end position="32"/>
    </location>
</feature>
<feature type="compositionally biased region" description="Polar residues" evidence="1">
    <location>
        <begin position="687"/>
        <end position="718"/>
    </location>
</feature>
<dbReference type="EMBL" id="CWGJ01000025">
    <property type="protein sequence ID" value="CRX39114.1"/>
    <property type="molecule type" value="Genomic_DNA"/>
</dbReference>
<organism evidence="2 3">
    <name type="scientific">Estrella lausannensis</name>
    <dbReference type="NCBI Taxonomy" id="483423"/>
    <lineage>
        <taxon>Bacteria</taxon>
        <taxon>Pseudomonadati</taxon>
        <taxon>Chlamydiota</taxon>
        <taxon>Chlamydiia</taxon>
        <taxon>Parachlamydiales</taxon>
        <taxon>Candidatus Criblamydiaceae</taxon>
        <taxon>Estrella</taxon>
    </lineage>
</organism>
<evidence type="ECO:0000313" key="2">
    <source>
        <dbReference type="EMBL" id="CRX39114.1"/>
    </source>
</evidence>
<keyword evidence="3" id="KW-1185">Reference proteome</keyword>
<feature type="compositionally biased region" description="Basic residues" evidence="1">
    <location>
        <begin position="636"/>
        <end position="660"/>
    </location>
</feature>
<dbReference type="RefSeq" id="WP_098038965.1">
    <property type="nucleotide sequence ID" value="NZ_CWGJ01000025.1"/>
</dbReference>
<evidence type="ECO:0000313" key="3">
    <source>
        <dbReference type="Proteomes" id="UP000220251"/>
    </source>
</evidence>
<reference evidence="3" key="1">
    <citation type="submission" date="2015-06" db="EMBL/GenBank/DDBJ databases">
        <authorList>
            <person name="Bertelli C."/>
        </authorList>
    </citation>
    <scope>NUCLEOTIDE SEQUENCE [LARGE SCALE GENOMIC DNA]</scope>
    <source>
        <strain evidence="3">CRIB-30</strain>
    </source>
</reference>
<dbReference type="AlphaFoldDB" id="A0A0H5DTF3"/>
<evidence type="ECO:0000256" key="1">
    <source>
        <dbReference type="SAM" id="MobiDB-lite"/>
    </source>
</evidence>
<dbReference type="SUPFAM" id="SSF54786">
    <property type="entry name" value="YcfA/nrd intein domain"/>
    <property type="match status" value="1"/>
</dbReference>
<feature type="compositionally biased region" description="Low complexity" evidence="1">
    <location>
        <begin position="8"/>
        <end position="19"/>
    </location>
</feature>
<sequence>MEPTQRAQGTGTHSGSGQQLNGATAPSLPTPVAISLSEGGSFMDFRAVEINGNEDIEEVVRRAFEREQDEQDEVMFFCSDPFQIMQMQMRIQREFENRQEQEAHDIIFKDMQFTVKKQQKPWKNHQAKGLRCFESTLPLPLSKIPQALVRSTKGLASDEVTLLRACLTQVVFDCLDLKELSRKGAISIHFPLDTFITAVSVVYSAPKLLWDHQNVIRKKRQNGVQITDTAPIPVSAKSTVLLMRMLLDTMQRYLKDALPGSCGKSKNIFLNMLEGLSTVEGILVKEDPFSFANLRSTLGSICHDTKDPLFHQAPLDYLRTAKDMLFKVKKFTCHTLDAWKCIGGVIDPVVEKRVEFALRRIEQAIKLQMTSPQQLLNLYKSVINDLMPLKIYQGQLLRLLPQLAHHLAPFWGISAEDLRKFMERGEAGGDIEVAADEVSAMETMYSHGLVKLAMESIDMPSYGILRAFERSLVERGIAVSDQKIDSFKQCAENILTVFEELCSKHPELQEKVFKIFNENCSLLDLIEHQRDELAIISEVRLGAFASAEKVYYFGSVLIERFEEIFVPFLKYKTKALVEKLPKFSQGEGGGALDQGELDAFGKLLSTVEEFLHVIETQLPVLEDKLGEMFDLSPKVVKTHSTKGGKKPVKSKRGVNPKGAKKTPPLPKSARVITDTSGNEGTLRVENTGPQPIVTPSNTISSVQNFSSNPSLMPESSEQLPEKRAEVVIEEFTHCRQQFLRSAKNLDAHITEAEKQEIDNPSADSGQNSLRNVYWKQLAKELTVAGWALVKAGGGHLQYKHPAHTELGRATIPSGSKDALSLGVVKNVRQQISQSLVHKQEKK</sequence>
<dbReference type="InterPro" id="IPR038570">
    <property type="entry name" value="HicA_sf"/>
</dbReference>